<comment type="caution">
    <text evidence="2">The sequence shown here is derived from an EMBL/GenBank/DDBJ whole genome shotgun (WGS) entry which is preliminary data.</text>
</comment>
<protein>
    <submittedName>
        <fullName evidence="2">Uncharacterized protein</fullName>
    </submittedName>
</protein>
<gene>
    <name evidence="2" type="ORF">PSON_ATCC_30995.1.T1590110</name>
</gene>
<sequence length="128" mass="14929">MSILEEIKKQVEIEMKKIKKISSSVVKKPLNDEQKKELIELTNQGVELKEAAKQLKVGYHEAKICKNEWKRKTLSIQSETESAMYNIRAAGVNSLKEYPRHFVLKCSVNNKLISVRRLYNRVVQQKEQ</sequence>
<keyword evidence="3" id="KW-1185">Reference proteome</keyword>
<reference evidence="2" key="1">
    <citation type="submission" date="2021-01" db="EMBL/GenBank/DDBJ databases">
        <authorList>
            <consortium name="Genoscope - CEA"/>
            <person name="William W."/>
        </authorList>
    </citation>
    <scope>NUCLEOTIDE SEQUENCE</scope>
</reference>
<feature type="coiled-coil region" evidence="1">
    <location>
        <begin position="1"/>
        <end position="51"/>
    </location>
</feature>
<dbReference type="EMBL" id="CAJJDN010000159">
    <property type="protein sequence ID" value="CAD8125511.1"/>
    <property type="molecule type" value="Genomic_DNA"/>
</dbReference>
<proteinExistence type="predicted"/>
<organism evidence="2 3">
    <name type="scientific">Paramecium sonneborni</name>
    <dbReference type="NCBI Taxonomy" id="65129"/>
    <lineage>
        <taxon>Eukaryota</taxon>
        <taxon>Sar</taxon>
        <taxon>Alveolata</taxon>
        <taxon>Ciliophora</taxon>
        <taxon>Intramacronucleata</taxon>
        <taxon>Oligohymenophorea</taxon>
        <taxon>Peniculida</taxon>
        <taxon>Parameciidae</taxon>
        <taxon>Paramecium</taxon>
    </lineage>
</organism>
<evidence type="ECO:0000313" key="3">
    <source>
        <dbReference type="Proteomes" id="UP000692954"/>
    </source>
</evidence>
<name>A0A8S1RB88_9CILI</name>
<dbReference type="Proteomes" id="UP000692954">
    <property type="component" value="Unassembled WGS sequence"/>
</dbReference>
<accession>A0A8S1RB88</accession>
<dbReference type="AlphaFoldDB" id="A0A8S1RB88"/>
<keyword evidence="1" id="KW-0175">Coiled coil</keyword>
<evidence type="ECO:0000256" key="1">
    <source>
        <dbReference type="SAM" id="Coils"/>
    </source>
</evidence>
<evidence type="ECO:0000313" key="2">
    <source>
        <dbReference type="EMBL" id="CAD8125511.1"/>
    </source>
</evidence>